<dbReference type="InterPro" id="IPR015797">
    <property type="entry name" value="NUDIX_hydrolase-like_dom_sf"/>
</dbReference>
<dbReference type="RefSeq" id="WP_068467010.1">
    <property type="nucleotide sequence ID" value="NZ_BJNW01000010.1"/>
</dbReference>
<dbReference type="AlphaFoldDB" id="A0A4Y4D649"/>
<evidence type="ECO:0000313" key="4">
    <source>
        <dbReference type="Proteomes" id="UP000315730"/>
    </source>
</evidence>
<name>A0A4Y4D649_KOCVA</name>
<dbReference type="Gene3D" id="3.90.79.10">
    <property type="entry name" value="Nucleoside Triphosphate Pyrophosphohydrolase"/>
    <property type="match status" value="1"/>
</dbReference>
<organism evidence="3 4">
    <name type="scientific">Kocuria varians</name>
    <name type="common">Micrococcus varians</name>
    <dbReference type="NCBI Taxonomy" id="1272"/>
    <lineage>
        <taxon>Bacteria</taxon>
        <taxon>Bacillati</taxon>
        <taxon>Actinomycetota</taxon>
        <taxon>Actinomycetes</taxon>
        <taxon>Micrococcales</taxon>
        <taxon>Micrococcaceae</taxon>
        <taxon>Kocuria</taxon>
    </lineage>
</organism>
<dbReference type="PANTHER" id="PTHR11839:SF31">
    <property type="entry name" value="ADP-RIBOSE PYROPHOSPHATASE"/>
    <property type="match status" value="1"/>
</dbReference>
<dbReference type="GO" id="GO:0019693">
    <property type="term" value="P:ribose phosphate metabolic process"/>
    <property type="evidence" value="ECO:0007669"/>
    <property type="project" value="TreeGrafter"/>
</dbReference>
<dbReference type="GO" id="GO:0016787">
    <property type="term" value="F:hydrolase activity"/>
    <property type="evidence" value="ECO:0007669"/>
    <property type="project" value="UniProtKB-KW"/>
</dbReference>
<dbReference type="Proteomes" id="UP000315730">
    <property type="component" value="Unassembled WGS sequence"/>
</dbReference>
<evidence type="ECO:0000259" key="2">
    <source>
        <dbReference type="PROSITE" id="PS51462"/>
    </source>
</evidence>
<protein>
    <submittedName>
        <fullName evidence="3">NUDIX hydrolase</fullName>
    </submittedName>
</protein>
<keyword evidence="1 3" id="KW-0378">Hydrolase</keyword>
<dbReference type="SUPFAM" id="SSF55811">
    <property type="entry name" value="Nudix"/>
    <property type="match status" value="1"/>
</dbReference>
<keyword evidence="4" id="KW-1185">Reference proteome</keyword>
<dbReference type="EMBL" id="BJNW01000010">
    <property type="protein sequence ID" value="GEC99174.1"/>
    <property type="molecule type" value="Genomic_DNA"/>
</dbReference>
<dbReference type="STRING" id="1272.GCA_900014985_00182"/>
<dbReference type="PROSITE" id="PS51462">
    <property type="entry name" value="NUDIX"/>
    <property type="match status" value="1"/>
</dbReference>
<proteinExistence type="predicted"/>
<feature type="domain" description="Nudix hydrolase" evidence="2">
    <location>
        <begin position="54"/>
        <end position="188"/>
    </location>
</feature>
<dbReference type="OrthoDB" id="9806150at2"/>
<dbReference type="PANTHER" id="PTHR11839">
    <property type="entry name" value="UDP/ADP-SUGAR PYROPHOSPHATASE"/>
    <property type="match status" value="1"/>
</dbReference>
<evidence type="ECO:0000256" key="1">
    <source>
        <dbReference type="ARBA" id="ARBA00022801"/>
    </source>
</evidence>
<evidence type="ECO:0000313" key="3">
    <source>
        <dbReference type="EMBL" id="GEC99174.1"/>
    </source>
</evidence>
<dbReference type="CDD" id="cd24158">
    <property type="entry name" value="NUDIX_ADPRase_Rv1700"/>
    <property type="match status" value="1"/>
</dbReference>
<sequence length="218" mass="24072">MEFIDITAEQLRDRPDQHTVDESSTVLEGAIWDVRRETFRMADQEKPLVREFITHPGAVSIVALDEQDRILLINQYRHPVGLRMWEIPAGLLDIAGEPAVDAARRELGEEADLRAEHWDVLVDFDNSPGSSAEANRIFLARGLSEVDTDDRFEREGEEAEIVAGFAPLDDAVDAVLDGRILSPAAALGIMAAHTARSRGWSTLRPADAAWPARPGLEG</sequence>
<dbReference type="InterPro" id="IPR000086">
    <property type="entry name" value="NUDIX_hydrolase_dom"/>
</dbReference>
<comment type="caution">
    <text evidence="3">The sequence shown here is derived from an EMBL/GenBank/DDBJ whole genome shotgun (WGS) entry which is preliminary data.</text>
</comment>
<reference evidence="3 4" key="1">
    <citation type="submission" date="2019-06" db="EMBL/GenBank/DDBJ databases">
        <title>Whole genome shotgun sequence of Kocuria varians NBRC 15358.</title>
        <authorList>
            <person name="Hosoyama A."/>
            <person name="Uohara A."/>
            <person name="Ohji S."/>
            <person name="Ichikawa N."/>
        </authorList>
    </citation>
    <scope>NUCLEOTIDE SEQUENCE [LARGE SCALE GENOMIC DNA]</scope>
    <source>
        <strain evidence="3 4">NBRC 15358</strain>
    </source>
</reference>
<dbReference type="GO" id="GO:0005829">
    <property type="term" value="C:cytosol"/>
    <property type="evidence" value="ECO:0007669"/>
    <property type="project" value="TreeGrafter"/>
</dbReference>
<dbReference type="Pfam" id="PF00293">
    <property type="entry name" value="NUDIX"/>
    <property type="match status" value="1"/>
</dbReference>
<dbReference type="GO" id="GO:0006753">
    <property type="term" value="P:nucleoside phosphate metabolic process"/>
    <property type="evidence" value="ECO:0007669"/>
    <property type="project" value="TreeGrafter"/>
</dbReference>
<accession>A0A4Y4D649</accession>
<gene>
    <name evidence="3" type="ORF">KVA01_13290</name>
</gene>